<protein>
    <recommendedName>
        <fullName evidence="15">Cyclic nucleotide-binding domain-containing protein</fullName>
    </recommendedName>
</protein>
<organism evidence="16 17">
    <name type="scientific">Triparma strigata</name>
    <dbReference type="NCBI Taxonomy" id="1606541"/>
    <lineage>
        <taxon>Eukaryota</taxon>
        <taxon>Sar</taxon>
        <taxon>Stramenopiles</taxon>
        <taxon>Ochrophyta</taxon>
        <taxon>Bolidophyceae</taxon>
        <taxon>Parmales</taxon>
        <taxon>Triparmaceae</taxon>
        <taxon>Triparma</taxon>
    </lineage>
</organism>
<evidence type="ECO:0000256" key="8">
    <source>
        <dbReference type="ARBA" id="ARBA00022692"/>
    </source>
</evidence>
<evidence type="ECO:0000256" key="2">
    <source>
        <dbReference type="ARBA" id="ARBA00004141"/>
    </source>
</evidence>
<feature type="transmembrane region" description="Helical" evidence="14">
    <location>
        <begin position="38"/>
        <end position="56"/>
    </location>
</feature>
<evidence type="ECO:0000256" key="9">
    <source>
        <dbReference type="ARBA" id="ARBA00022889"/>
    </source>
</evidence>
<dbReference type="Pfam" id="PF00027">
    <property type="entry name" value="cNMP_binding"/>
    <property type="match status" value="1"/>
</dbReference>
<proteinExistence type="inferred from homology"/>
<feature type="transmembrane region" description="Helical" evidence="14">
    <location>
        <begin position="12"/>
        <end position="31"/>
    </location>
</feature>
<gene>
    <name evidence="16" type="ORF">TrST_g6497</name>
</gene>
<dbReference type="GO" id="GO:0030552">
    <property type="term" value="F:cAMP binding"/>
    <property type="evidence" value="ECO:0007669"/>
    <property type="project" value="TreeGrafter"/>
</dbReference>
<keyword evidence="13" id="KW-0325">Glycoprotein</keyword>
<dbReference type="Proteomes" id="UP001165085">
    <property type="component" value="Unassembled WGS sequence"/>
</dbReference>
<feature type="domain" description="Cyclic nucleotide-binding" evidence="15">
    <location>
        <begin position="106"/>
        <end position="210"/>
    </location>
</feature>
<comment type="caution">
    <text evidence="16">The sequence shown here is derived from an EMBL/GenBank/DDBJ whole genome shotgun (WGS) entry which is preliminary data.</text>
</comment>
<evidence type="ECO:0000256" key="13">
    <source>
        <dbReference type="ARBA" id="ARBA00023180"/>
    </source>
</evidence>
<feature type="transmembrane region" description="Helical" evidence="14">
    <location>
        <begin position="68"/>
        <end position="86"/>
    </location>
</feature>
<dbReference type="InterPro" id="IPR055272">
    <property type="entry name" value="POPDC1-3_dom"/>
</dbReference>
<dbReference type="Pfam" id="PF04831">
    <property type="entry name" value="POPDC1-3"/>
    <property type="match status" value="1"/>
</dbReference>
<dbReference type="PANTHER" id="PTHR12101:SF17">
    <property type="entry name" value="BLOOD VESSEL EPICARDIAL SUBSTANCE"/>
    <property type="match status" value="1"/>
</dbReference>
<accession>A0A9W7AVF2</accession>
<dbReference type="PANTHER" id="PTHR12101">
    <property type="entry name" value="POPEYE DOMAIN CONTAINING PROTEIN"/>
    <property type="match status" value="1"/>
</dbReference>
<dbReference type="GO" id="GO:0007155">
    <property type="term" value="P:cell adhesion"/>
    <property type="evidence" value="ECO:0007669"/>
    <property type="project" value="UniProtKB-KW"/>
</dbReference>
<dbReference type="InterPro" id="IPR014710">
    <property type="entry name" value="RmlC-like_jellyroll"/>
</dbReference>
<reference evidence="17" key="1">
    <citation type="journal article" date="2023" name="Commun. Biol.">
        <title>Genome analysis of Parmales, the sister group of diatoms, reveals the evolutionary specialization of diatoms from phago-mixotrophs to photoautotrophs.</title>
        <authorList>
            <person name="Ban H."/>
            <person name="Sato S."/>
            <person name="Yoshikawa S."/>
            <person name="Yamada K."/>
            <person name="Nakamura Y."/>
            <person name="Ichinomiya M."/>
            <person name="Sato N."/>
            <person name="Blanc-Mathieu R."/>
            <person name="Endo H."/>
            <person name="Kuwata A."/>
            <person name="Ogata H."/>
        </authorList>
    </citation>
    <scope>NUCLEOTIDE SEQUENCE [LARGE SCALE GENOMIC DNA]</scope>
    <source>
        <strain evidence="17">NIES 3701</strain>
    </source>
</reference>
<dbReference type="InterPro" id="IPR000595">
    <property type="entry name" value="cNMP-bd_dom"/>
</dbReference>
<evidence type="ECO:0000256" key="6">
    <source>
        <dbReference type="ARBA" id="ARBA00022473"/>
    </source>
</evidence>
<keyword evidence="11 14" id="KW-1133">Transmembrane helix</keyword>
<dbReference type="EMBL" id="BRXY01000223">
    <property type="protein sequence ID" value="GMH78506.1"/>
    <property type="molecule type" value="Genomic_DNA"/>
</dbReference>
<dbReference type="PROSITE" id="PS50042">
    <property type="entry name" value="CNMP_BINDING_3"/>
    <property type="match status" value="1"/>
</dbReference>
<evidence type="ECO:0000256" key="3">
    <source>
        <dbReference type="ARBA" id="ARBA00004435"/>
    </source>
</evidence>
<evidence type="ECO:0000256" key="10">
    <source>
        <dbReference type="ARBA" id="ARBA00022949"/>
    </source>
</evidence>
<dbReference type="GO" id="GO:0016328">
    <property type="term" value="C:lateral plasma membrane"/>
    <property type="evidence" value="ECO:0007669"/>
    <property type="project" value="UniProtKB-SubCell"/>
</dbReference>
<keyword evidence="9" id="KW-0130">Cell adhesion</keyword>
<dbReference type="InterPro" id="IPR006916">
    <property type="entry name" value="POPDC1-3"/>
</dbReference>
<keyword evidence="5" id="KW-0796">Tight junction</keyword>
<keyword evidence="10" id="KW-0965">Cell junction</keyword>
<keyword evidence="12 14" id="KW-0472">Membrane</keyword>
<dbReference type="Gene3D" id="2.60.120.10">
    <property type="entry name" value="Jelly Rolls"/>
    <property type="match status" value="1"/>
</dbReference>
<keyword evidence="17" id="KW-1185">Reference proteome</keyword>
<dbReference type="GO" id="GO:0005923">
    <property type="term" value="C:bicellular tight junction"/>
    <property type="evidence" value="ECO:0007669"/>
    <property type="project" value="UniProtKB-SubCell"/>
</dbReference>
<comment type="subcellular location">
    <subcellularLocation>
        <location evidence="3">Cell junction</location>
        <location evidence="3">Tight junction</location>
    </subcellularLocation>
    <subcellularLocation>
        <location evidence="1">Lateral cell membrane</location>
    </subcellularLocation>
    <subcellularLocation>
        <location evidence="2">Membrane</location>
        <topology evidence="2">Multi-pass membrane protein</topology>
    </subcellularLocation>
</comment>
<evidence type="ECO:0000256" key="5">
    <source>
        <dbReference type="ARBA" id="ARBA00022427"/>
    </source>
</evidence>
<evidence type="ECO:0000259" key="15">
    <source>
        <dbReference type="PROSITE" id="PS50042"/>
    </source>
</evidence>
<keyword evidence="7" id="KW-1003">Cell membrane</keyword>
<keyword evidence="6" id="KW-0217">Developmental protein</keyword>
<evidence type="ECO:0000256" key="4">
    <source>
        <dbReference type="ARBA" id="ARBA00007146"/>
    </source>
</evidence>
<dbReference type="SUPFAM" id="SSF51206">
    <property type="entry name" value="cAMP-binding domain-like"/>
    <property type="match status" value="1"/>
</dbReference>
<dbReference type="OrthoDB" id="425611at2759"/>
<evidence type="ECO:0000256" key="14">
    <source>
        <dbReference type="SAM" id="Phobius"/>
    </source>
</evidence>
<evidence type="ECO:0000313" key="17">
    <source>
        <dbReference type="Proteomes" id="UP001165085"/>
    </source>
</evidence>
<evidence type="ECO:0000313" key="16">
    <source>
        <dbReference type="EMBL" id="GMH78506.1"/>
    </source>
</evidence>
<evidence type="ECO:0000256" key="11">
    <source>
        <dbReference type="ARBA" id="ARBA00022989"/>
    </source>
</evidence>
<dbReference type="InterPro" id="IPR018490">
    <property type="entry name" value="cNMP-bd_dom_sf"/>
</dbReference>
<keyword evidence="8 14" id="KW-0812">Transmembrane</keyword>
<dbReference type="CDD" id="cd00038">
    <property type="entry name" value="CAP_ED"/>
    <property type="match status" value="1"/>
</dbReference>
<comment type="similarity">
    <text evidence="4">Belongs to the popeye family.</text>
</comment>
<evidence type="ECO:0000256" key="7">
    <source>
        <dbReference type="ARBA" id="ARBA00022475"/>
    </source>
</evidence>
<dbReference type="AlphaFoldDB" id="A0A9W7AVF2"/>
<sequence length="339" mass="38545">MSHTLTLPLTSRTITVSEILGHLSFIFVAVSYSIDSVLHLRILAVTGSSCMLFFTYYHPHGKVLWLPYGWNLVFILVNVFQIFSLLSEKYAATLLSSADSDVRDNFFREFDVTDWSKLVRIGKRTTLNKNETLFKQAEENEYVGLVVSGELECLVDGERTYVLKPGNFVAEAGLHAGASVKGAVKTSGTVRAIHPTTIIKWNRSELSSLLDVEDSLRKSLQSRLSWDIVSKLKLQRQALENGGIKAEKARKWTQKRNVQTEQRFEALLAAFLVDGKIEEKDKEVIEKYRSIHVIDDEVLFRTLAKLGWGETEWEKGCLEAEGKVRRRKELERRNSDCSL</sequence>
<name>A0A9W7AVF2_9STRA</name>
<evidence type="ECO:0000256" key="12">
    <source>
        <dbReference type="ARBA" id="ARBA00023136"/>
    </source>
</evidence>
<evidence type="ECO:0000256" key="1">
    <source>
        <dbReference type="ARBA" id="ARBA00004124"/>
    </source>
</evidence>